<organism evidence="1 2">
    <name type="scientific">Dreissena polymorpha</name>
    <name type="common">Zebra mussel</name>
    <name type="synonym">Mytilus polymorpha</name>
    <dbReference type="NCBI Taxonomy" id="45954"/>
    <lineage>
        <taxon>Eukaryota</taxon>
        <taxon>Metazoa</taxon>
        <taxon>Spiralia</taxon>
        <taxon>Lophotrochozoa</taxon>
        <taxon>Mollusca</taxon>
        <taxon>Bivalvia</taxon>
        <taxon>Autobranchia</taxon>
        <taxon>Heteroconchia</taxon>
        <taxon>Euheterodonta</taxon>
        <taxon>Imparidentia</taxon>
        <taxon>Neoheterodontei</taxon>
        <taxon>Myida</taxon>
        <taxon>Dreissenoidea</taxon>
        <taxon>Dreissenidae</taxon>
        <taxon>Dreissena</taxon>
    </lineage>
</organism>
<proteinExistence type="predicted"/>
<dbReference type="EMBL" id="JAIWYP010000011">
    <property type="protein sequence ID" value="KAH3738675.1"/>
    <property type="molecule type" value="Genomic_DNA"/>
</dbReference>
<comment type="caution">
    <text evidence="1">The sequence shown here is derived from an EMBL/GenBank/DDBJ whole genome shotgun (WGS) entry which is preliminary data.</text>
</comment>
<dbReference type="AlphaFoldDB" id="A0A9D4D4V3"/>
<evidence type="ECO:0000313" key="1">
    <source>
        <dbReference type="EMBL" id="KAH3738675.1"/>
    </source>
</evidence>
<protein>
    <submittedName>
        <fullName evidence="1">Uncharacterized protein</fullName>
    </submittedName>
</protein>
<name>A0A9D4D4V3_DREPO</name>
<reference evidence="1" key="2">
    <citation type="submission" date="2020-11" db="EMBL/GenBank/DDBJ databases">
        <authorList>
            <person name="McCartney M.A."/>
            <person name="Auch B."/>
            <person name="Kono T."/>
            <person name="Mallez S."/>
            <person name="Becker A."/>
            <person name="Gohl D.M."/>
            <person name="Silverstein K.A.T."/>
            <person name="Koren S."/>
            <person name="Bechman K.B."/>
            <person name="Herman A."/>
            <person name="Abrahante J.E."/>
            <person name="Garbe J."/>
        </authorList>
    </citation>
    <scope>NUCLEOTIDE SEQUENCE</scope>
    <source>
        <strain evidence="1">Duluth1</strain>
        <tissue evidence="1">Whole animal</tissue>
    </source>
</reference>
<gene>
    <name evidence="1" type="ORF">DPMN_045314</name>
</gene>
<dbReference type="Proteomes" id="UP000828390">
    <property type="component" value="Unassembled WGS sequence"/>
</dbReference>
<accession>A0A9D4D4V3</accession>
<evidence type="ECO:0000313" key="2">
    <source>
        <dbReference type="Proteomes" id="UP000828390"/>
    </source>
</evidence>
<keyword evidence="2" id="KW-1185">Reference proteome</keyword>
<sequence length="87" mass="9380">MAGVAPKERCLRKGHYYFIGCAGIIPSLCGVVPKGEKWEECCAAVADECPPAESTSIADEYSRRVPSKTTRTIGAILTSIPVDAHWL</sequence>
<reference evidence="1" key="1">
    <citation type="journal article" date="2019" name="bioRxiv">
        <title>The Genome of the Zebra Mussel, Dreissena polymorpha: A Resource for Invasive Species Research.</title>
        <authorList>
            <person name="McCartney M.A."/>
            <person name="Auch B."/>
            <person name="Kono T."/>
            <person name="Mallez S."/>
            <person name="Zhang Y."/>
            <person name="Obille A."/>
            <person name="Becker A."/>
            <person name="Abrahante J.E."/>
            <person name="Garbe J."/>
            <person name="Badalamenti J.P."/>
            <person name="Herman A."/>
            <person name="Mangelson H."/>
            <person name="Liachko I."/>
            <person name="Sullivan S."/>
            <person name="Sone E.D."/>
            <person name="Koren S."/>
            <person name="Silverstein K.A.T."/>
            <person name="Beckman K.B."/>
            <person name="Gohl D.M."/>
        </authorList>
    </citation>
    <scope>NUCLEOTIDE SEQUENCE</scope>
    <source>
        <strain evidence="1">Duluth1</strain>
        <tissue evidence="1">Whole animal</tissue>
    </source>
</reference>